<dbReference type="InterPro" id="IPR009057">
    <property type="entry name" value="Homeodomain-like_sf"/>
</dbReference>
<dbReference type="SUPFAM" id="SSF56672">
    <property type="entry name" value="DNA/RNA polymerases"/>
    <property type="match status" value="2"/>
</dbReference>
<feature type="compositionally biased region" description="Basic and acidic residues" evidence="7">
    <location>
        <begin position="1935"/>
        <end position="1952"/>
    </location>
</feature>
<feature type="domain" description="Ig-like" evidence="8">
    <location>
        <begin position="2313"/>
        <end position="2401"/>
    </location>
</feature>
<dbReference type="GO" id="GO:0004523">
    <property type="term" value="F:RNA-DNA hybrid ribonuclease activity"/>
    <property type="evidence" value="ECO:0007669"/>
    <property type="project" value="UniProtKB-EC"/>
</dbReference>
<feature type="compositionally biased region" description="Polar residues" evidence="7">
    <location>
        <begin position="1998"/>
        <end position="2011"/>
    </location>
</feature>
<dbReference type="FunFam" id="2.60.40.10:FF:000425">
    <property type="entry name" value="Myosin light chain kinase"/>
    <property type="match status" value="1"/>
</dbReference>
<dbReference type="SUPFAM" id="SSF46689">
    <property type="entry name" value="Homeodomain-like"/>
    <property type="match status" value="1"/>
</dbReference>
<dbReference type="InterPro" id="IPR007110">
    <property type="entry name" value="Ig-like_dom"/>
</dbReference>
<dbReference type="PROSITE" id="PS50835">
    <property type="entry name" value="IG_LIKE"/>
    <property type="match status" value="1"/>
</dbReference>
<keyword evidence="4" id="KW-0963">Cytoplasm</keyword>
<dbReference type="PANTHER" id="PTHR19446">
    <property type="entry name" value="REVERSE TRANSCRIPTASES"/>
    <property type="match status" value="1"/>
</dbReference>
<dbReference type="InterPro" id="IPR018159">
    <property type="entry name" value="Spectrin/alpha-actinin"/>
</dbReference>
<dbReference type="EC" id="3.1.26.4" evidence="3"/>
<dbReference type="Gene3D" id="1.20.58.60">
    <property type="match status" value="3"/>
</dbReference>
<proteinExistence type="inferred from homology"/>
<organism evidence="10 11">
    <name type="scientific">Hemibagrus guttatus</name>
    <dbReference type="NCBI Taxonomy" id="175788"/>
    <lineage>
        <taxon>Eukaryota</taxon>
        <taxon>Metazoa</taxon>
        <taxon>Chordata</taxon>
        <taxon>Craniata</taxon>
        <taxon>Vertebrata</taxon>
        <taxon>Euteleostomi</taxon>
        <taxon>Actinopterygii</taxon>
        <taxon>Neopterygii</taxon>
        <taxon>Teleostei</taxon>
        <taxon>Ostariophysi</taxon>
        <taxon>Siluriformes</taxon>
        <taxon>Bagridae</taxon>
        <taxon>Hemibagrus</taxon>
    </lineage>
</organism>
<evidence type="ECO:0000256" key="1">
    <source>
        <dbReference type="ARBA" id="ARBA00004496"/>
    </source>
</evidence>
<dbReference type="InterPro" id="IPR003598">
    <property type="entry name" value="Ig_sub2"/>
</dbReference>
<dbReference type="Pfam" id="PF07679">
    <property type="entry name" value="I-set"/>
    <property type="match status" value="1"/>
</dbReference>
<feature type="compositionally biased region" description="Basic and acidic residues" evidence="7">
    <location>
        <begin position="1905"/>
        <end position="1925"/>
    </location>
</feature>
<dbReference type="InterPro" id="IPR043128">
    <property type="entry name" value="Rev_trsase/Diguanyl_cyclase"/>
</dbReference>
<feature type="region of interest" description="Disordered" evidence="7">
    <location>
        <begin position="402"/>
        <end position="421"/>
    </location>
</feature>
<dbReference type="InterPro" id="IPR003599">
    <property type="entry name" value="Ig_sub"/>
</dbReference>
<evidence type="ECO:0000256" key="5">
    <source>
        <dbReference type="ARBA" id="ARBA00023319"/>
    </source>
</evidence>
<comment type="caution">
    <text evidence="10">The sequence shown here is derived from an EMBL/GenBank/DDBJ whole genome shotgun (WGS) entry which is preliminary data.</text>
</comment>
<dbReference type="InterPro" id="IPR036388">
    <property type="entry name" value="WH-like_DNA-bd_sf"/>
</dbReference>
<dbReference type="InterPro" id="IPR036179">
    <property type="entry name" value="Ig-like_dom_sf"/>
</dbReference>
<comment type="subcellular location">
    <subcellularLocation>
        <location evidence="1">Cytoplasm</location>
    </subcellularLocation>
</comment>
<evidence type="ECO:0000313" key="11">
    <source>
        <dbReference type="Proteomes" id="UP001274896"/>
    </source>
</evidence>
<dbReference type="SMART" id="SM00408">
    <property type="entry name" value="IGc2"/>
    <property type="match status" value="1"/>
</dbReference>
<feature type="compositionally biased region" description="Basic and acidic residues" evidence="7">
    <location>
        <begin position="2102"/>
        <end position="2113"/>
    </location>
</feature>
<evidence type="ECO:0000256" key="2">
    <source>
        <dbReference type="ARBA" id="ARBA00010879"/>
    </source>
</evidence>
<dbReference type="Pfam" id="PF25101">
    <property type="entry name" value="Spectrin_7"/>
    <property type="match status" value="1"/>
</dbReference>
<feature type="domain" description="Reverse transcriptase" evidence="9">
    <location>
        <begin position="725"/>
        <end position="984"/>
    </location>
</feature>
<feature type="region of interest" description="Disordered" evidence="7">
    <location>
        <begin position="1903"/>
        <end position="1964"/>
    </location>
</feature>
<dbReference type="SUPFAM" id="SSF46966">
    <property type="entry name" value="Spectrin repeat"/>
    <property type="match status" value="2"/>
</dbReference>
<keyword evidence="6" id="KW-0175">Coiled coil</keyword>
<dbReference type="Gene3D" id="1.10.10.10">
    <property type="entry name" value="Winged helix-like DNA-binding domain superfamily/Winged helix DNA-binding domain"/>
    <property type="match status" value="1"/>
</dbReference>
<dbReference type="PROSITE" id="PS50878">
    <property type="entry name" value="RT_POL"/>
    <property type="match status" value="1"/>
</dbReference>
<evidence type="ECO:0000259" key="8">
    <source>
        <dbReference type="PROSITE" id="PS50835"/>
    </source>
</evidence>
<feature type="compositionally biased region" description="Basic residues" evidence="7">
    <location>
        <begin position="402"/>
        <end position="418"/>
    </location>
</feature>
<reference evidence="10" key="1">
    <citation type="submission" date="2023-06" db="EMBL/GenBank/DDBJ databases">
        <title>Male Hemibagrus guttatus genome.</title>
        <authorList>
            <person name="Bian C."/>
        </authorList>
    </citation>
    <scope>NUCLEOTIDE SEQUENCE</scope>
    <source>
        <strain evidence="10">Male_cb2023</strain>
        <tissue evidence="10">Muscle</tissue>
    </source>
</reference>
<dbReference type="Pfam" id="PF25787">
    <property type="entry name" value="HTH_SB"/>
    <property type="match status" value="1"/>
</dbReference>
<dbReference type="InterPro" id="IPR058157">
    <property type="entry name" value="Spectrin_met"/>
</dbReference>
<keyword evidence="11" id="KW-1185">Reference proteome</keyword>
<dbReference type="EMBL" id="JAUCMX010000006">
    <property type="protein sequence ID" value="KAK3543993.1"/>
    <property type="molecule type" value="Genomic_DNA"/>
</dbReference>
<evidence type="ECO:0000256" key="7">
    <source>
        <dbReference type="SAM" id="MobiDB-lite"/>
    </source>
</evidence>
<dbReference type="Gene3D" id="2.60.40.10">
    <property type="entry name" value="Immunoglobulins"/>
    <property type="match status" value="1"/>
</dbReference>
<accession>A0AAE0R6C4</accession>
<dbReference type="SMART" id="SM00409">
    <property type="entry name" value="IG"/>
    <property type="match status" value="1"/>
</dbReference>
<sequence length="2436" mass="279533">MSSEGDPGGQVSTTTLSTVAVQAGDTQIVVAVLKCGELVQLQLTEAHPDLLEIGNNQDESKNLLEEHDQLLIKLKRNEGGVRALLEEADKTVEEKEGEEDVYEAMAMSLCEAWKMLVSHLEKRRSLLQLACHFYDHALEFAIKIDEAEEMQRAGRKLNGEVCLTELKHEYSSVKRGLLEKSMLALNKSYELLDFLKSFETEEALRYGGGARGARNSYRKVEGLMELLQDRRRAVDQCMVQQVRNQEVNNRITEWERREEEVTRWFKENADPFLERNQLGSSLSESEELLQEYKEFELKAKDMYERSRAVVRCAVGQTEEFKVEVGLHQGSALSPFLFAIVMDQLSEEVRQESPWTMMFVDDIVICSESREQVEENLERWRFVLERRGIKGAGGNWATVGRRSRGGRRVRRQREKRKGKGRELADVMERRKEEFVRNVLEVGCELEEKERFWSELDEVMESIPTGDEEVMGKFGVKERNLEGQMVVDFAKRMDMGVVNTYFQKREEHRVTYKSGGRSTQKKRQKLRQALGGQVVLPDDWETTAEVIRETGRKDSIQRKRLAKKKWDMDRTEENRQEYKELQRRVKREVSKAKQKAYDELYTRLDTREGEKDLYRLARQRDRDGKDVQQVRVIKDRDGRVLTSEESVQRRWKEYFEELMNEENEREKRVEGVNSVEQKVDKIRKDEVRKALKRMKSGKAVGPDDIPVEVWKCLGEAAVEFLASLFNRVLESERMPEEWRRSVLVPIFKNKGDVQSCSNYRGIKLMSHTMKLWERVVEARLRKVVEICEQQYGFMPRKSTTDAIFALRILMEKYRDGQRELHCVFVDLEKAYDRVPREELWYCMRKSGVAEKYVRVVQDMYERSRTVVRCAVGQTEEFNVEVGLHQGSALSPFLFAIVMDQLSEEVRQESPWTMMFADDIVICSESREQVEENLERWRFALERRGMKVSRSKTEYMCVNEREGSGTVRLQGEEVKKVQEFKYLGSTVQSNGECGKEQWTLLVEQLLQQASELVPFSEKLDSISEKRQNLLKTKDQFWDLMMCRLGQLHESNSFFSSANKAFEILGNIESTIKALRTQTVQLTELAKKHEELHRSIKEAAAKPLQRGQLILQKLSPQSAQVRGVQKMLGYVRERVDGLSKQCQAYRELAVKKQQLLTSFDTLEEKISSWIKSSNDVVSSCMELGSSLSEAEEVLNKHLELSKHTQSVVAESDAIEGMIKELKKLESSEAVELFNRASVLREQLNTLQRNISTRLESLQSYISFLSTAKEVGDQIKTLLDFYKKRPEAEEENEEIGTTMKEDMDARWQLFLQKFLSMQDQGNNFTNISTMLQVSETLSLNIKAAVHVVEKTTDSLSRKKAELTDLWTSWQLHYSQLKSLKKQWKKFKDQVKKVVNELKSLEGTLAPASKHDLGSDLQSVSKLQERFNSTKPQFLQLNAEVEFLVKTSELLSLKGISVKEKNERVSELLLVHQRVRDKIREYETVLSMAVKFHQVYQELDSLLKAEPLKGSIDPTQARIQLSQHQERQNHVRHLYKLAMSLTADITSTVQQPLQQTLVSSVQEKMEHLRQGSVIWAAQASRCEENLMSNMHYCVFKEEISEYKRHLSTTSNSQTPNSTMAKTQELSKDTRNKIVDLHQAGKTESAIGKQLGVKKSTVGAIIRKWKPYKTTDNLPRSGAPRKISPRGVKMITRTLRESFKDIKKKFNNLKFNYMKKNEKLRNMKAVKNQLQQIDIYLEKLQILKMKLQAFTLSSSSEKHLIGSSPRELEDSINELQRQVGDFDRTVEDYKQNLELSMKLQQAMEEYEFWCEEASSTIVRVGKYSSECKTKEAISSLRKQFEKFVWPTIPQQEERIKQITELAMHLHGAEEGTRYMEKTVNKHNEIVESIKEMSSGLVDLEAKLQAESLKAQSAEENKTYDTIETPEAKETGHTPEIMGPGGTKDDQVTKKAESKKHETKSQSQDTHGQPRQVFLETRCYTQEDYSKSTVQTITSRSTVERKEQTHTSFSHTHMFSVSRSPVEKDRKICTLQQSKRPSQDTPPPAQGECHTASSCSEFQRPEKQTSSLRAHHEKFQGVSGSHTAAHTLHTEAKSEVPLPGEEELFSRGAPDSDFHPDHMSEDSLSNDEYECTSPDDISLPPLSETPESNMVQSENDLDDGYCLSSHSLHTSHYSQQCHSRHGDPLHFRPEENFPSPTTGPASRFRAESSSFVHSPLTVPTPTLVSSTISSILKCSKPKGLADCQQTTYSMHESRIETQECVHEPASAQHSSVARAGNTHASLKPLTSEKEPELCRPTAIREEIKRSSSAKAMGNLAAGHSPNFSKHLSNAIVMEGSPVTLEVEVTGFPEPALTWFKNGQELRSDERMSLSHKEGKHVLFIERVAERHSGQYLVRASNSAGTVSSSSVLQVKGNGCTDFDTLKLDWQTCFGTLCVLLWLLYLLVL</sequence>
<dbReference type="GO" id="GO:0005737">
    <property type="term" value="C:cytoplasm"/>
    <property type="evidence" value="ECO:0007669"/>
    <property type="project" value="UniProtKB-SubCell"/>
</dbReference>
<dbReference type="InterPro" id="IPR000477">
    <property type="entry name" value="RT_dom"/>
</dbReference>
<protein>
    <recommendedName>
        <fullName evidence="3">ribonuclease H</fullName>
        <ecNumber evidence="3">3.1.26.4</ecNumber>
    </recommendedName>
</protein>
<dbReference type="Pfam" id="PF00078">
    <property type="entry name" value="RVT_1"/>
    <property type="match status" value="2"/>
</dbReference>
<feature type="region of interest" description="Disordered" evidence="7">
    <location>
        <begin position="1986"/>
        <end position="2145"/>
    </location>
</feature>
<evidence type="ECO:0000313" key="10">
    <source>
        <dbReference type="EMBL" id="KAK3543993.1"/>
    </source>
</evidence>
<evidence type="ECO:0000256" key="6">
    <source>
        <dbReference type="SAM" id="Coils"/>
    </source>
</evidence>
<keyword evidence="5" id="KW-0393">Immunoglobulin domain</keyword>
<gene>
    <name evidence="10" type="ORF">QTP70_032754</name>
</gene>
<dbReference type="InterPro" id="IPR013098">
    <property type="entry name" value="Ig_I-set"/>
</dbReference>
<evidence type="ECO:0000259" key="9">
    <source>
        <dbReference type="PROSITE" id="PS50878"/>
    </source>
</evidence>
<feature type="coiled-coil region" evidence="6">
    <location>
        <begin position="559"/>
        <end position="593"/>
    </location>
</feature>
<dbReference type="InterPro" id="IPR013783">
    <property type="entry name" value="Ig-like_fold"/>
</dbReference>
<dbReference type="InterPro" id="IPR043502">
    <property type="entry name" value="DNA/RNA_pol_sf"/>
</dbReference>
<dbReference type="Gene3D" id="3.30.70.270">
    <property type="match status" value="2"/>
</dbReference>
<dbReference type="SUPFAM" id="SSF48726">
    <property type="entry name" value="Immunoglobulin"/>
    <property type="match status" value="1"/>
</dbReference>
<dbReference type="SMART" id="SM00150">
    <property type="entry name" value="SPEC"/>
    <property type="match status" value="3"/>
</dbReference>
<dbReference type="InterPro" id="IPR057667">
    <property type="entry name" value="HTH_SB"/>
</dbReference>
<evidence type="ECO:0000256" key="4">
    <source>
        <dbReference type="ARBA" id="ARBA00022490"/>
    </source>
</evidence>
<name>A0AAE0R6C4_9TELE</name>
<dbReference type="Proteomes" id="UP001274896">
    <property type="component" value="Unassembled WGS sequence"/>
</dbReference>
<dbReference type="CDD" id="cd01650">
    <property type="entry name" value="RT_nLTR_like"/>
    <property type="match status" value="1"/>
</dbReference>
<evidence type="ECO:0000256" key="3">
    <source>
        <dbReference type="ARBA" id="ARBA00012180"/>
    </source>
</evidence>
<comment type="similarity">
    <text evidence="2">Belongs to the beta type-B retroviral polymerase family. HERV class-II K(HML-2) pol subfamily.</text>
</comment>